<dbReference type="Gene3D" id="1.25.40.570">
    <property type="match status" value="1"/>
</dbReference>
<dbReference type="InterPro" id="IPR036390">
    <property type="entry name" value="WH_DNA-bd_sf"/>
</dbReference>
<dbReference type="SMART" id="SM00753">
    <property type="entry name" value="PAM"/>
    <property type="match status" value="1"/>
</dbReference>
<dbReference type="EMBL" id="QDEB01111570">
    <property type="protein sequence ID" value="RZB45745.1"/>
    <property type="molecule type" value="Genomic_DNA"/>
</dbReference>
<dbReference type="InterPro" id="IPR000717">
    <property type="entry name" value="PCI_dom"/>
</dbReference>
<name>A0A482VDV7_ASBVE</name>
<comment type="subcellular location">
    <subcellularLocation>
        <location evidence="2">Cytoplasm</location>
    </subcellularLocation>
    <subcellularLocation>
        <location evidence="1">Nucleus</location>
    </subcellularLocation>
</comment>
<evidence type="ECO:0000313" key="7">
    <source>
        <dbReference type="EMBL" id="RZB45745.1"/>
    </source>
</evidence>
<comment type="caution">
    <text evidence="7">The sequence shown here is derived from an EMBL/GenBank/DDBJ whole genome shotgun (WGS) entry which is preliminary data.</text>
</comment>
<evidence type="ECO:0000259" key="6">
    <source>
        <dbReference type="PROSITE" id="PS50250"/>
    </source>
</evidence>
<dbReference type="STRING" id="1661398.A0A482VDV7"/>
<evidence type="ECO:0000256" key="3">
    <source>
        <dbReference type="ARBA" id="ARBA00022490"/>
    </source>
</evidence>
<evidence type="ECO:0000256" key="2">
    <source>
        <dbReference type="ARBA" id="ARBA00004496"/>
    </source>
</evidence>
<dbReference type="Proteomes" id="UP000292052">
    <property type="component" value="Unassembled WGS sequence"/>
</dbReference>
<dbReference type="PROSITE" id="PS50250">
    <property type="entry name" value="PCI"/>
    <property type="match status" value="1"/>
</dbReference>
<dbReference type="GO" id="GO:0005634">
    <property type="term" value="C:nucleus"/>
    <property type="evidence" value="ECO:0007669"/>
    <property type="project" value="UniProtKB-SubCell"/>
</dbReference>
<dbReference type="AlphaFoldDB" id="A0A482VDV7"/>
<accession>A0A482VDV7</accession>
<feature type="region of interest" description="Disordered" evidence="5">
    <location>
        <begin position="1"/>
        <end position="22"/>
    </location>
</feature>
<protein>
    <submittedName>
        <fullName evidence="7">PCI domain containing protein</fullName>
    </submittedName>
</protein>
<dbReference type="OrthoDB" id="194139at2759"/>
<keyword evidence="8" id="KW-1185">Reference proteome</keyword>
<dbReference type="SUPFAM" id="SSF48452">
    <property type="entry name" value="TPR-like"/>
    <property type="match status" value="1"/>
</dbReference>
<evidence type="ECO:0000256" key="1">
    <source>
        <dbReference type="ARBA" id="ARBA00004123"/>
    </source>
</evidence>
<gene>
    <name evidence="7" type="ORF">BDFB_007739</name>
</gene>
<dbReference type="Pfam" id="PF01399">
    <property type="entry name" value="PCI"/>
    <property type="match status" value="1"/>
</dbReference>
<dbReference type="InterPro" id="IPR050871">
    <property type="entry name" value="26S_Proteasome/COP9_Components"/>
</dbReference>
<dbReference type="InterPro" id="IPR011990">
    <property type="entry name" value="TPR-like_helical_dom_sf"/>
</dbReference>
<dbReference type="GO" id="GO:0005737">
    <property type="term" value="C:cytoplasm"/>
    <property type="evidence" value="ECO:0007669"/>
    <property type="project" value="UniProtKB-SubCell"/>
</dbReference>
<dbReference type="SUPFAM" id="SSF46785">
    <property type="entry name" value="Winged helix' DNA-binding domain"/>
    <property type="match status" value="1"/>
</dbReference>
<dbReference type="SMART" id="SM00088">
    <property type="entry name" value="PINT"/>
    <property type="match status" value="1"/>
</dbReference>
<dbReference type="FunFam" id="1.25.40.570:FF:000006">
    <property type="entry name" value="COP9 signalosome complex subunit 2"/>
    <property type="match status" value="1"/>
</dbReference>
<proteinExistence type="predicted"/>
<feature type="domain" description="PCI" evidence="6">
    <location>
        <begin position="245"/>
        <end position="414"/>
    </location>
</feature>
<evidence type="ECO:0000256" key="4">
    <source>
        <dbReference type="ARBA" id="ARBA00023242"/>
    </source>
</evidence>
<evidence type="ECO:0000256" key="5">
    <source>
        <dbReference type="SAM" id="MobiDB-lite"/>
    </source>
</evidence>
<sequence>MEDEEMFLEESDYDLEYSEDSTSETDVNLENQYYCAKSLKEEDAKASLTAFQNVLELQGDAKGIWGFKALKQMVKICFQLKNYKDTMNKYKELLTYINTAVTKNHAEKSINSILDFTSTSDDMEVLKNFYETTLDALKNSKNDRLWFKTNTKLGKVFLERGEFNKLSSIIRQLKQACGYYDSESNLHKGTQLLEVYALEIQMYTELKNHQHLKELYERSLRVRSAMPHPIIMSIIRECGGKMYLRAGDYGKAYTDFFEAFKNYDESGNPRRLACLKYILLTSMLMKSAIDPFDSQEAKPYKNKPEIKTMTDLIAAYQNNDMKKFEKIFQENKESLMKDQFIREHIIDLLKNFRTKILLILIKPYNIIKISFIGQELGISEEETENLIVSCILDKVIAGKIDQLNKVLIMNPKPEPQIYKAMELLSDKIYNLSLCFE</sequence>
<keyword evidence="3" id="KW-0963">Cytoplasm</keyword>
<evidence type="ECO:0000313" key="8">
    <source>
        <dbReference type="Proteomes" id="UP000292052"/>
    </source>
</evidence>
<organism evidence="7 8">
    <name type="scientific">Asbolus verrucosus</name>
    <name type="common">Desert ironclad beetle</name>
    <dbReference type="NCBI Taxonomy" id="1661398"/>
    <lineage>
        <taxon>Eukaryota</taxon>
        <taxon>Metazoa</taxon>
        <taxon>Ecdysozoa</taxon>
        <taxon>Arthropoda</taxon>
        <taxon>Hexapoda</taxon>
        <taxon>Insecta</taxon>
        <taxon>Pterygota</taxon>
        <taxon>Neoptera</taxon>
        <taxon>Endopterygota</taxon>
        <taxon>Coleoptera</taxon>
        <taxon>Polyphaga</taxon>
        <taxon>Cucujiformia</taxon>
        <taxon>Tenebrionidae</taxon>
        <taxon>Pimeliinae</taxon>
        <taxon>Asbolus</taxon>
    </lineage>
</organism>
<dbReference type="PANTHER" id="PTHR10678">
    <property type="entry name" value="26S PROTEASOME NON-ATPASE REGULATORY SUBUNIT 11/COP9 SIGNALOSOME COMPLEX SUBUNIT 2"/>
    <property type="match status" value="1"/>
</dbReference>
<reference evidence="7 8" key="1">
    <citation type="submission" date="2017-03" db="EMBL/GenBank/DDBJ databases">
        <title>Genome of the blue death feigning beetle - Asbolus verrucosus.</title>
        <authorList>
            <person name="Rider S.D."/>
        </authorList>
    </citation>
    <scope>NUCLEOTIDE SEQUENCE [LARGE SCALE GENOMIC DNA]</scope>
    <source>
        <strain evidence="7">Butters</strain>
        <tissue evidence="7">Head and leg muscle</tissue>
    </source>
</reference>
<keyword evidence="4" id="KW-0539">Nucleus</keyword>